<dbReference type="GO" id="GO:0006310">
    <property type="term" value="P:DNA recombination"/>
    <property type="evidence" value="ECO:0007669"/>
    <property type="project" value="UniProtKB-KW"/>
</dbReference>
<dbReference type="AlphaFoldDB" id="A0A419X9B5"/>
<dbReference type="Gene3D" id="1.10.150.130">
    <property type="match status" value="1"/>
</dbReference>
<evidence type="ECO:0000313" key="6">
    <source>
        <dbReference type="Proteomes" id="UP000284531"/>
    </source>
</evidence>
<dbReference type="InterPro" id="IPR010998">
    <property type="entry name" value="Integrase_recombinase_N"/>
</dbReference>
<reference evidence="5 6" key="1">
    <citation type="submission" date="2018-09" db="EMBL/GenBank/DDBJ databases">
        <title>Genomic Encyclopedia of Archaeal and Bacterial Type Strains, Phase II (KMG-II): from individual species to whole genera.</title>
        <authorList>
            <person name="Goeker M."/>
        </authorList>
    </citation>
    <scope>NUCLEOTIDE SEQUENCE [LARGE SCALE GENOMIC DNA]</scope>
    <source>
        <strain evidence="5 6">DSM 21950</strain>
    </source>
</reference>
<dbReference type="SUPFAM" id="SSF56349">
    <property type="entry name" value="DNA breaking-rejoining enzymes"/>
    <property type="match status" value="1"/>
</dbReference>
<gene>
    <name evidence="5" type="ORF">BXY64_1175</name>
</gene>
<dbReference type="Pfam" id="PF17293">
    <property type="entry name" value="Arm-DNA-bind_5"/>
    <property type="match status" value="1"/>
</dbReference>
<protein>
    <submittedName>
        <fullName evidence="5">Site-specific recombinase XerD</fullName>
    </submittedName>
</protein>
<dbReference type="Pfam" id="PF00589">
    <property type="entry name" value="Phage_integrase"/>
    <property type="match status" value="1"/>
</dbReference>
<dbReference type="PANTHER" id="PTHR30349">
    <property type="entry name" value="PHAGE INTEGRASE-RELATED"/>
    <property type="match status" value="1"/>
</dbReference>
<dbReference type="Pfam" id="PF13102">
    <property type="entry name" value="Phage_int_SAM_5"/>
    <property type="match status" value="1"/>
</dbReference>
<dbReference type="InterPro" id="IPR013762">
    <property type="entry name" value="Integrase-like_cat_sf"/>
</dbReference>
<feature type="domain" description="Tyr recombinase" evidence="4">
    <location>
        <begin position="211"/>
        <end position="395"/>
    </location>
</feature>
<evidence type="ECO:0000256" key="3">
    <source>
        <dbReference type="ARBA" id="ARBA00023172"/>
    </source>
</evidence>
<dbReference type="OrthoDB" id="1112270at2"/>
<dbReference type="CDD" id="cd01185">
    <property type="entry name" value="INTN1_C_like"/>
    <property type="match status" value="1"/>
</dbReference>
<dbReference type="EMBL" id="RAPQ01000008">
    <property type="protein sequence ID" value="RKE04160.1"/>
    <property type="molecule type" value="Genomic_DNA"/>
</dbReference>
<dbReference type="Proteomes" id="UP000284531">
    <property type="component" value="Unassembled WGS sequence"/>
</dbReference>
<dbReference type="InterPro" id="IPR035386">
    <property type="entry name" value="Arm-DNA-bind_5"/>
</dbReference>
<evidence type="ECO:0000256" key="2">
    <source>
        <dbReference type="ARBA" id="ARBA00023125"/>
    </source>
</evidence>
<accession>A0A419X9B5</accession>
<name>A0A419X9B5_9BACT</name>
<comment type="similarity">
    <text evidence="1">Belongs to the 'phage' integrase family.</text>
</comment>
<dbReference type="Gene3D" id="1.10.443.10">
    <property type="entry name" value="Intergrase catalytic core"/>
    <property type="match status" value="1"/>
</dbReference>
<keyword evidence="3" id="KW-0233">DNA recombination</keyword>
<organism evidence="5 6">
    <name type="scientific">Marinifilum flexuosum</name>
    <dbReference type="NCBI Taxonomy" id="1117708"/>
    <lineage>
        <taxon>Bacteria</taxon>
        <taxon>Pseudomonadati</taxon>
        <taxon>Bacteroidota</taxon>
        <taxon>Bacteroidia</taxon>
        <taxon>Marinilabiliales</taxon>
        <taxon>Marinifilaceae</taxon>
    </lineage>
</organism>
<proteinExistence type="inferred from homology"/>
<dbReference type="InterPro" id="IPR050090">
    <property type="entry name" value="Tyrosine_recombinase_XerCD"/>
</dbReference>
<dbReference type="PROSITE" id="PS51898">
    <property type="entry name" value="TYR_RECOMBINASE"/>
    <property type="match status" value="1"/>
</dbReference>
<dbReference type="InterPro" id="IPR002104">
    <property type="entry name" value="Integrase_catalytic"/>
</dbReference>
<sequence>MATVNLFLFKNKVLRNGTSPIVVQVIHNRIRRRYSTGINALQENWDKSAGVLVNYPKKEKRVYEKRNLKLRKLLIEAEEIVLDFENRGEVYTADDVITKLRGLKSASLFSFTESTIENLRSLGKNGNARVYGTTHSVLKKFLKDNDVSFDEINYNWLKKFEEHLIKEGVKLNGIAHYMKTLRAICNRAIKEGVARKELYPFENFKIKTEKTLKRALTKEEIIQIRDINLDKYPAQKRARDLFMFSFYCMGISFVDIAYLKVKDIYKGRLNYSRQKTTQLYNMAIVEPALEIIRRYSTLQDKDEFVFPILDEDHPNLHELYLSQMRNNNKRLKDIAKKLELSIPLTSYVARHSWATIAKRSGIPTAVISEGLGHTTEKTTQIYLDSFENDVLDKANRIITL</sequence>
<dbReference type="InterPro" id="IPR025269">
    <property type="entry name" value="SAM-like_dom"/>
</dbReference>
<evidence type="ECO:0000259" key="4">
    <source>
        <dbReference type="PROSITE" id="PS51898"/>
    </source>
</evidence>
<evidence type="ECO:0000256" key="1">
    <source>
        <dbReference type="ARBA" id="ARBA00008857"/>
    </source>
</evidence>
<dbReference type="PANTHER" id="PTHR30349:SF64">
    <property type="entry name" value="PROPHAGE INTEGRASE INTD-RELATED"/>
    <property type="match status" value="1"/>
</dbReference>
<keyword evidence="6" id="KW-1185">Reference proteome</keyword>
<dbReference type="GO" id="GO:0003677">
    <property type="term" value="F:DNA binding"/>
    <property type="evidence" value="ECO:0007669"/>
    <property type="project" value="UniProtKB-KW"/>
</dbReference>
<keyword evidence="2" id="KW-0238">DNA-binding</keyword>
<comment type="caution">
    <text evidence="5">The sequence shown here is derived from an EMBL/GenBank/DDBJ whole genome shotgun (WGS) entry which is preliminary data.</text>
</comment>
<evidence type="ECO:0000313" key="5">
    <source>
        <dbReference type="EMBL" id="RKE04160.1"/>
    </source>
</evidence>
<dbReference type="InterPro" id="IPR011010">
    <property type="entry name" value="DNA_brk_join_enz"/>
</dbReference>
<dbReference type="RefSeq" id="WP_120238964.1">
    <property type="nucleotide sequence ID" value="NZ_RAPQ01000008.1"/>
</dbReference>
<dbReference type="GO" id="GO:0015074">
    <property type="term" value="P:DNA integration"/>
    <property type="evidence" value="ECO:0007669"/>
    <property type="project" value="InterPro"/>
</dbReference>